<organism evidence="1 2">
    <name type="scientific">Sporolactobacillus mangiferae</name>
    <dbReference type="NCBI Taxonomy" id="2940498"/>
    <lineage>
        <taxon>Bacteria</taxon>
        <taxon>Bacillati</taxon>
        <taxon>Bacillota</taxon>
        <taxon>Bacilli</taxon>
        <taxon>Bacillales</taxon>
        <taxon>Sporolactobacillaceae</taxon>
        <taxon>Sporolactobacillus</taxon>
    </lineage>
</organism>
<gene>
    <name evidence="1" type="ORF">M3N64_06135</name>
</gene>
<dbReference type="EMBL" id="JAMAST010000004">
    <property type="protein sequence ID" value="MCL1631526.1"/>
    <property type="molecule type" value="Genomic_DNA"/>
</dbReference>
<sequence length="46" mass="5399">MRKKETFMQLVKRNKEEILRNGQALSRIDRILDERRLAAAKVSGTK</sequence>
<reference evidence="1 2" key="1">
    <citation type="submission" date="2022-05" db="EMBL/GenBank/DDBJ databases">
        <title>Sporolactobacillus sp nov CPB3-1, isolated from tree bark (Mangifera indica L.).</title>
        <authorList>
            <person name="Phuengjayaem S."/>
            <person name="Tanasupawat S."/>
        </authorList>
    </citation>
    <scope>NUCLEOTIDE SEQUENCE [LARGE SCALE GENOMIC DNA]</scope>
    <source>
        <strain evidence="1 2">CPB3-1</strain>
    </source>
</reference>
<evidence type="ECO:0000313" key="2">
    <source>
        <dbReference type="Proteomes" id="UP001203004"/>
    </source>
</evidence>
<accession>A0ABT0M9H6</accession>
<dbReference type="Pfam" id="PF13040">
    <property type="entry name" value="Fur_reg_FbpB"/>
    <property type="match status" value="1"/>
</dbReference>
<proteinExistence type="predicted"/>
<dbReference type="RefSeq" id="WP_249099668.1">
    <property type="nucleotide sequence ID" value="NZ_JAMAST010000004.1"/>
</dbReference>
<dbReference type="InterPro" id="IPR025004">
    <property type="entry name" value="SenN/SenS"/>
</dbReference>
<protein>
    <submittedName>
        <fullName evidence="1">FbpB family small basic protein</fullName>
    </submittedName>
</protein>
<dbReference type="Proteomes" id="UP001203004">
    <property type="component" value="Unassembled WGS sequence"/>
</dbReference>
<comment type="caution">
    <text evidence="1">The sequence shown here is derived from an EMBL/GenBank/DDBJ whole genome shotgun (WGS) entry which is preliminary data.</text>
</comment>
<evidence type="ECO:0000313" key="1">
    <source>
        <dbReference type="EMBL" id="MCL1631526.1"/>
    </source>
</evidence>
<name>A0ABT0M9H6_9BACL</name>
<keyword evidence="2" id="KW-1185">Reference proteome</keyword>